<sequence>MSERTENGTIRIVGTAHVSADSVREVESVIRDEHPDVVAVELDEGRYRRLTGDTDDPDPEALLESTTSVRLILHWVLSYVQAQLGDQFDIEPGSELLKAVETADEIGTDIALVDRDIRVTVQRFWSQMTIREKLRLAGGLLLGFADTRTVGLVLGLFIGITLGPIVGLFGGNFGVTDPLLTRVAASGLLALAVGTVLYTVGKAIFDHRTVVTASLTGGVSIGLLAGAGLGIADGTVTAYLPPMLLHGIGSLLIGLSAGLVVGVLGGLVAERLGLSGIDIDEADEFVAADLTDTDVVQTMLTEFRELCPNGARALIDERDAYIAYQLVALRDSGLDVVAVLGAGHRGGVEQYLSNPATLPPHETLVGTSRGPSVPVKKIAGALISVAFVASFVLLAMAGVDDAYLLEVFVAWFLVNGVFAAGMAYLAGACWTAALTGGAVAWLTSVNPVLAPGWFVGYVELRRTPVDVADFDALNELLSGDDGLSDIRSKVASVPLLRLLAIVALTNVGSIVASVLFVAYLLPLFAGDLGGVDAVSRLLFEGLRNGADILWRSLTSA</sequence>
<dbReference type="AlphaFoldDB" id="A0A482TF03"/>
<evidence type="ECO:0000256" key="1">
    <source>
        <dbReference type="SAM" id="Phobius"/>
    </source>
</evidence>
<evidence type="ECO:0000313" key="2">
    <source>
        <dbReference type="EMBL" id="RYJ14946.1"/>
    </source>
</evidence>
<gene>
    <name evidence="2" type="ORF">ELS19_13930</name>
</gene>
<dbReference type="InterPro" id="IPR002816">
    <property type="entry name" value="TraB/PrgY/GumN_fam"/>
</dbReference>
<reference evidence="2 3" key="1">
    <citation type="submission" date="2018-12" db="EMBL/GenBank/DDBJ databases">
        <title>Genome analysis provides insights into bioremediation potentialities of Halogeometricum borinquense strain N11.</title>
        <authorList>
            <person name="Najjari A."/>
            <person name="Youssef N."/>
            <person name="Fhoula I."/>
            <person name="Ben Dhia O."/>
            <person name="Mahjoubi M."/>
            <person name="Ouzari H.I."/>
            <person name="Cherif A."/>
        </authorList>
    </citation>
    <scope>NUCLEOTIDE SEQUENCE [LARGE SCALE GENOMIC DNA]</scope>
    <source>
        <strain evidence="2 3">N11</strain>
    </source>
</reference>
<name>A0A482TF03_9EURY</name>
<feature type="transmembrane region" description="Helical" evidence="1">
    <location>
        <begin position="495"/>
        <end position="521"/>
    </location>
</feature>
<dbReference type="InterPro" id="IPR046345">
    <property type="entry name" value="TraB_PrgY-like"/>
</dbReference>
<dbReference type="RefSeq" id="WP_129785306.1">
    <property type="nucleotide sequence ID" value="NZ_RZHH01000002.1"/>
</dbReference>
<keyword evidence="1" id="KW-0472">Membrane</keyword>
<proteinExistence type="predicted"/>
<comment type="caution">
    <text evidence="2">The sequence shown here is derived from an EMBL/GenBank/DDBJ whole genome shotgun (WGS) entry which is preliminary data.</text>
</comment>
<keyword evidence="1" id="KW-0812">Transmembrane</keyword>
<feature type="transmembrane region" description="Helical" evidence="1">
    <location>
        <begin position="210"/>
        <end position="232"/>
    </location>
</feature>
<evidence type="ECO:0000313" key="3">
    <source>
        <dbReference type="Proteomes" id="UP000294028"/>
    </source>
</evidence>
<feature type="transmembrane region" description="Helical" evidence="1">
    <location>
        <begin position="403"/>
        <end position="425"/>
    </location>
</feature>
<dbReference type="Pfam" id="PF01963">
    <property type="entry name" value="TraB_PrgY_gumN"/>
    <property type="match status" value="1"/>
</dbReference>
<organism evidence="2 3">
    <name type="scientific">Halogeometricum borinquense</name>
    <dbReference type="NCBI Taxonomy" id="60847"/>
    <lineage>
        <taxon>Archaea</taxon>
        <taxon>Methanobacteriati</taxon>
        <taxon>Methanobacteriota</taxon>
        <taxon>Stenosarchaea group</taxon>
        <taxon>Halobacteria</taxon>
        <taxon>Halobacteriales</taxon>
        <taxon>Haloferacaceae</taxon>
        <taxon>Halogeometricum</taxon>
    </lineage>
</organism>
<dbReference type="PANTHER" id="PTHR21530:SF7">
    <property type="entry name" value="TRAB DOMAIN-CONTAINING PROTEIN"/>
    <property type="match status" value="1"/>
</dbReference>
<dbReference type="PANTHER" id="PTHR21530">
    <property type="entry name" value="PHEROMONE SHUTDOWN PROTEIN"/>
    <property type="match status" value="1"/>
</dbReference>
<dbReference type="CDD" id="cd14726">
    <property type="entry name" value="TraB_PrgY-like"/>
    <property type="match status" value="1"/>
</dbReference>
<feature type="transmembrane region" description="Helical" evidence="1">
    <location>
        <begin position="150"/>
        <end position="173"/>
    </location>
</feature>
<feature type="transmembrane region" description="Helical" evidence="1">
    <location>
        <begin position="378"/>
        <end position="397"/>
    </location>
</feature>
<dbReference type="Proteomes" id="UP000294028">
    <property type="component" value="Unassembled WGS sequence"/>
</dbReference>
<keyword evidence="1" id="KW-1133">Transmembrane helix</keyword>
<accession>A0A482TF03</accession>
<feature type="transmembrane region" description="Helical" evidence="1">
    <location>
        <begin position="244"/>
        <end position="269"/>
    </location>
</feature>
<feature type="transmembrane region" description="Helical" evidence="1">
    <location>
        <begin position="179"/>
        <end position="198"/>
    </location>
</feature>
<dbReference type="EMBL" id="RZHH01000002">
    <property type="protein sequence ID" value="RYJ14946.1"/>
    <property type="molecule type" value="Genomic_DNA"/>
</dbReference>
<protein>
    <submittedName>
        <fullName evidence="2">TraB/GumN family protein</fullName>
    </submittedName>
</protein>